<protein>
    <submittedName>
        <fullName evidence="9">ABC transporter permease</fullName>
    </submittedName>
</protein>
<comment type="similarity">
    <text evidence="7">Belongs to the binding-protein-dependent transport system permease family.</text>
</comment>
<evidence type="ECO:0000256" key="3">
    <source>
        <dbReference type="ARBA" id="ARBA00022475"/>
    </source>
</evidence>
<evidence type="ECO:0000313" key="9">
    <source>
        <dbReference type="EMBL" id="MBK1787282.1"/>
    </source>
</evidence>
<keyword evidence="5 7" id="KW-1133">Transmembrane helix</keyword>
<dbReference type="PANTHER" id="PTHR43163">
    <property type="entry name" value="DIPEPTIDE TRANSPORT SYSTEM PERMEASE PROTEIN DPPB-RELATED"/>
    <property type="match status" value="1"/>
</dbReference>
<dbReference type="PROSITE" id="PS50928">
    <property type="entry name" value="ABC_TM1"/>
    <property type="match status" value="1"/>
</dbReference>
<keyword evidence="2 7" id="KW-0813">Transport</keyword>
<evidence type="ECO:0000313" key="10">
    <source>
        <dbReference type="Proteomes" id="UP000635245"/>
    </source>
</evidence>
<dbReference type="SUPFAM" id="SSF161098">
    <property type="entry name" value="MetI-like"/>
    <property type="match status" value="1"/>
</dbReference>
<feature type="transmembrane region" description="Helical" evidence="7">
    <location>
        <begin position="239"/>
        <end position="261"/>
    </location>
</feature>
<dbReference type="InterPro" id="IPR045621">
    <property type="entry name" value="BPD_transp_1_N"/>
</dbReference>
<feature type="transmembrane region" description="Helical" evidence="7">
    <location>
        <begin position="134"/>
        <end position="158"/>
    </location>
</feature>
<evidence type="ECO:0000259" key="8">
    <source>
        <dbReference type="PROSITE" id="PS50928"/>
    </source>
</evidence>
<dbReference type="EMBL" id="JAENJH010000006">
    <property type="protein sequence ID" value="MBK1787282.1"/>
    <property type="molecule type" value="Genomic_DNA"/>
</dbReference>
<evidence type="ECO:0000256" key="4">
    <source>
        <dbReference type="ARBA" id="ARBA00022692"/>
    </source>
</evidence>
<feature type="transmembrane region" description="Helical" evidence="7">
    <location>
        <begin position="100"/>
        <end position="122"/>
    </location>
</feature>
<keyword evidence="4 7" id="KW-0812">Transmembrane</keyword>
<dbReference type="RefSeq" id="WP_200321727.1">
    <property type="nucleotide sequence ID" value="NZ_JAENJH010000006.1"/>
</dbReference>
<evidence type="ECO:0000256" key="5">
    <source>
        <dbReference type="ARBA" id="ARBA00022989"/>
    </source>
</evidence>
<dbReference type="CDD" id="cd06261">
    <property type="entry name" value="TM_PBP2"/>
    <property type="match status" value="1"/>
</dbReference>
<feature type="domain" description="ABC transmembrane type-1" evidence="8">
    <location>
        <begin position="98"/>
        <end position="300"/>
    </location>
</feature>
<evidence type="ECO:0000256" key="2">
    <source>
        <dbReference type="ARBA" id="ARBA00022448"/>
    </source>
</evidence>
<evidence type="ECO:0000256" key="6">
    <source>
        <dbReference type="ARBA" id="ARBA00023136"/>
    </source>
</evidence>
<accession>A0A934QS81</accession>
<keyword evidence="10" id="KW-1185">Reference proteome</keyword>
<comment type="subcellular location">
    <subcellularLocation>
        <location evidence="1 7">Cell membrane</location>
        <topology evidence="1 7">Multi-pass membrane protein</topology>
    </subcellularLocation>
</comment>
<name>A0A934QS81_9PSEU</name>
<dbReference type="AlphaFoldDB" id="A0A934QS81"/>
<comment type="caution">
    <text evidence="9">The sequence shown here is derived from an EMBL/GenBank/DDBJ whole genome shotgun (WGS) entry which is preliminary data.</text>
</comment>
<reference evidence="9" key="1">
    <citation type="submission" date="2020-12" db="EMBL/GenBank/DDBJ databases">
        <title>Prauserella sp. ASG 168, a novel actinomycete isolated from cave rock.</title>
        <authorList>
            <person name="Suriyachadkun C."/>
        </authorList>
    </citation>
    <scope>NUCLEOTIDE SEQUENCE</scope>
    <source>
        <strain evidence="9">ASG 168</strain>
    </source>
</reference>
<dbReference type="InterPro" id="IPR035906">
    <property type="entry name" value="MetI-like_sf"/>
</dbReference>
<gene>
    <name evidence="9" type="ORF">JHE00_23415</name>
</gene>
<dbReference type="Proteomes" id="UP000635245">
    <property type="component" value="Unassembled WGS sequence"/>
</dbReference>
<dbReference type="PANTHER" id="PTHR43163:SF6">
    <property type="entry name" value="DIPEPTIDE TRANSPORT SYSTEM PERMEASE PROTEIN DPPB-RELATED"/>
    <property type="match status" value="1"/>
</dbReference>
<dbReference type="Gene3D" id="1.10.3720.10">
    <property type="entry name" value="MetI-like"/>
    <property type="match status" value="1"/>
</dbReference>
<dbReference type="GO" id="GO:0055085">
    <property type="term" value="P:transmembrane transport"/>
    <property type="evidence" value="ECO:0007669"/>
    <property type="project" value="InterPro"/>
</dbReference>
<dbReference type="Pfam" id="PF00528">
    <property type="entry name" value="BPD_transp_1"/>
    <property type="match status" value="1"/>
</dbReference>
<dbReference type="GO" id="GO:0005886">
    <property type="term" value="C:plasma membrane"/>
    <property type="evidence" value="ECO:0007669"/>
    <property type="project" value="UniProtKB-SubCell"/>
</dbReference>
<evidence type="ECO:0000256" key="7">
    <source>
        <dbReference type="RuleBase" id="RU363032"/>
    </source>
</evidence>
<keyword evidence="6 7" id="KW-0472">Membrane</keyword>
<keyword evidence="3" id="KW-1003">Cell membrane</keyword>
<dbReference type="InterPro" id="IPR000515">
    <property type="entry name" value="MetI-like"/>
</dbReference>
<feature type="transmembrane region" description="Helical" evidence="7">
    <location>
        <begin position="281"/>
        <end position="304"/>
    </location>
</feature>
<evidence type="ECO:0000256" key="1">
    <source>
        <dbReference type="ARBA" id="ARBA00004651"/>
    </source>
</evidence>
<feature type="transmembrane region" description="Helical" evidence="7">
    <location>
        <begin position="178"/>
        <end position="197"/>
    </location>
</feature>
<dbReference type="Pfam" id="PF19300">
    <property type="entry name" value="BPD_transp_1_N"/>
    <property type="match status" value="1"/>
</dbReference>
<organism evidence="9 10">
    <name type="scientific">Prauserella cavernicola</name>
    <dbReference type="NCBI Taxonomy" id="2800127"/>
    <lineage>
        <taxon>Bacteria</taxon>
        <taxon>Bacillati</taxon>
        <taxon>Actinomycetota</taxon>
        <taxon>Actinomycetes</taxon>
        <taxon>Pseudonocardiales</taxon>
        <taxon>Pseudonocardiaceae</taxon>
        <taxon>Prauserella</taxon>
    </lineage>
</organism>
<feature type="transmembrane region" description="Helical" evidence="7">
    <location>
        <begin position="12"/>
        <end position="31"/>
    </location>
</feature>
<proteinExistence type="inferred from homology"/>
<sequence>MSVALVIGRRLLAIAVIMIVVSFLVFAILFATPGSPEQLLLGAGPTTPEALAAVRAKYHLDEPLFTQYLYWLGDAVRLDFGESIQTSQPVVSVLGERLPITLFLAGYATVIALLVGIPSGLLAGLRNGTAGDRLVTFVTTLGISAPSFAIGILLLYVFGITLGWFPIFGAGEGFADRLLHLTLPAVALSATVLAIIARQTRAAALTVESQDYMTFARARGLPRRLLFGRYALRNSSLPVVTSSGLVLASFLTGAVLVEQVFAIPGLGSLTVAAVTNKDVPVVQAVALLAALVVLVLNLLADLAYTVLDPRVRKVVFPQ</sequence>